<gene>
    <name evidence="1" type="ORF">BK665_17660</name>
</gene>
<sequence>MPTLSAGNLIDDAFIVRNPGGMAVTVPTGYQNPLPTDHIRFYISRTYSLTNPDAPLWEGAIGTGTFTVPVADVRDISPDAVYAYYILSDEVGNVSALSAAQGLGVRFAPLPVLDPPVIPLARDETDQLIDLKDCRETGGVTIELKRVPDILGTDEVRFMWNNEEVQVLPFNTLDPLISTVPYDTIFTDYYKDGVDTETDVPVKVECILLRNTTIISRSSRDIFSNLYYPGPVNPVDPNPVNNELEAPHITSTAVNDVLEPEDYNKEATVAFDLWVDPDKPVKAGQQIFGEYAGQRFGPEFVTDGQTEVTMGLPWALINSGGLGGNKPLQYFVSDIGGVNENPSPITQVTNNALVIEMKAPEIDREYPGENIILCSDLTAAGYGAVVKIPGNTEHLLLGRKVTLRAQGYRNAAMDDLSPGTAFTSPIAHEIVGTEPADGFEMELEPYNPYIRNIPVPPPTPIPDPPGQYIGYWKIWYEVEINGTQYPSDEFTSIINLVNVVGEYCEDQ</sequence>
<evidence type="ECO:0000313" key="1">
    <source>
        <dbReference type="EMBL" id="RON51697.1"/>
    </source>
</evidence>
<comment type="caution">
    <text evidence="1">The sequence shown here is derived from an EMBL/GenBank/DDBJ whole genome shotgun (WGS) entry which is preliminary data.</text>
</comment>
<name>A0A423KFW1_9PSED</name>
<evidence type="ECO:0000313" key="2">
    <source>
        <dbReference type="Proteomes" id="UP000283627"/>
    </source>
</evidence>
<dbReference type="Proteomes" id="UP000283627">
    <property type="component" value="Unassembled WGS sequence"/>
</dbReference>
<organism evidence="1 2">
    <name type="scientific">Pseudomonas frederiksbergensis</name>
    <dbReference type="NCBI Taxonomy" id="104087"/>
    <lineage>
        <taxon>Bacteria</taxon>
        <taxon>Pseudomonadati</taxon>
        <taxon>Pseudomonadota</taxon>
        <taxon>Gammaproteobacteria</taxon>
        <taxon>Pseudomonadales</taxon>
        <taxon>Pseudomonadaceae</taxon>
        <taxon>Pseudomonas</taxon>
    </lineage>
</organism>
<dbReference type="EMBL" id="MOBP01000012">
    <property type="protein sequence ID" value="RON51697.1"/>
    <property type="molecule type" value="Genomic_DNA"/>
</dbReference>
<protein>
    <submittedName>
        <fullName evidence="1">Uncharacterized protein</fullName>
    </submittedName>
</protein>
<reference evidence="1 2" key="1">
    <citation type="submission" date="2016-10" db="EMBL/GenBank/DDBJ databases">
        <title>Comparative genome analysis of multiple Pseudomonas spp. focuses on biocontrol and plant growth promoting traits.</title>
        <authorList>
            <person name="Tao X.-Y."/>
            <person name="Taylor C.G."/>
        </authorList>
    </citation>
    <scope>NUCLEOTIDE SEQUENCE [LARGE SCALE GENOMIC DNA]</scope>
    <source>
        <strain evidence="1 2">39A2</strain>
    </source>
</reference>
<accession>A0A423KFW1</accession>
<proteinExistence type="predicted"/>
<dbReference type="AlphaFoldDB" id="A0A423KFW1"/>